<dbReference type="FunFam" id="3.40.190.10:FF:000005">
    <property type="entry name" value="Porphobilinogen deaminase"/>
    <property type="match status" value="1"/>
</dbReference>
<evidence type="ECO:0000256" key="8">
    <source>
        <dbReference type="HAMAP-Rule" id="MF_00260"/>
    </source>
</evidence>
<evidence type="ECO:0000259" key="10">
    <source>
        <dbReference type="Pfam" id="PF03900"/>
    </source>
</evidence>
<evidence type="ECO:0000313" key="12">
    <source>
        <dbReference type="Proteomes" id="UP000220034"/>
    </source>
</evidence>
<feature type="modified residue" description="S-(dipyrrolylmethanemethyl)cysteine" evidence="8">
    <location>
        <position position="247"/>
    </location>
</feature>
<accession>A0A2C9CUB2</accession>
<comment type="similarity">
    <text evidence="3 8">Belongs to the HMBS family.</text>
</comment>
<dbReference type="PRINTS" id="PR00151">
    <property type="entry name" value="PORPHBDMNASE"/>
</dbReference>
<evidence type="ECO:0000256" key="3">
    <source>
        <dbReference type="ARBA" id="ARBA00005638"/>
    </source>
</evidence>
<comment type="cofactor">
    <cofactor evidence="8">
        <name>dipyrromethane</name>
        <dbReference type="ChEBI" id="CHEBI:60342"/>
    </cofactor>
    <text evidence="8">Binds 1 dipyrromethane group covalently.</text>
</comment>
<organism evidence="11 12">
    <name type="scientific">Pontivivens marinum</name>
    <dbReference type="NCBI Taxonomy" id="1690039"/>
    <lineage>
        <taxon>Bacteria</taxon>
        <taxon>Pseudomonadati</taxon>
        <taxon>Pseudomonadota</taxon>
        <taxon>Alphaproteobacteria</taxon>
        <taxon>Rhodobacterales</taxon>
        <taxon>Paracoccaceae</taxon>
        <taxon>Pontivivens</taxon>
    </lineage>
</organism>
<comment type="catalytic activity">
    <reaction evidence="7 8">
        <text>4 porphobilinogen + H2O = hydroxymethylbilane + 4 NH4(+)</text>
        <dbReference type="Rhea" id="RHEA:13185"/>
        <dbReference type="ChEBI" id="CHEBI:15377"/>
        <dbReference type="ChEBI" id="CHEBI:28938"/>
        <dbReference type="ChEBI" id="CHEBI:57845"/>
        <dbReference type="ChEBI" id="CHEBI:58126"/>
        <dbReference type="EC" id="2.5.1.61"/>
    </reaction>
</comment>
<keyword evidence="5 8" id="KW-0808">Transferase</keyword>
<evidence type="ECO:0000313" key="11">
    <source>
        <dbReference type="EMBL" id="SOH94790.1"/>
    </source>
</evidence>
<feature type="domain" description="Porphobilinogen deaminase C-terminal" evidence="10">
    <location>
        <begin position="231"/>
        <end position="300"/>
    </location>
</feature>
<keyword evidence="12" id="KW-1185">Reference proteome</keyword>
<dbReference type="AlphaFoldDB" id="A0A2C9CUB2"/>
<dbReference type="InterPro" id="IPR036803">
    <property type="entry name" value="Porphobilinogen_deaminase_C_sf"/>
</dbReference>
<dbReference type="GO" id="GO:0004418">
    <property type="term" value="F:hydroxymethylbilane synthase activity"/>
    <property type="evidence" value="ECO:0007669"/>
    <property type="project" value="UniProtKB-UniRule"/>
</dbReference>
<dbReference type="UniPathway" id="UPA00251">
    <property type="reaction ID" value="UER00319"/>
</dbReference>
<dbReference type="PANTHER" id="PTHR11557:SF0">
    <property type="entry name" value="PORPHOBILINOGEN DEAMINASE"/>
    <property type="match status" value="1"/>
</dbReference>
<evidence type="ECO:0000256" key="1">
    <source>
        <dbReference type="ARBA" id="ARBA00002869"/>
    </source>
</evidence>
<dbReference type="Gene3D" id="3.30.160.40">
    <property type="entry name" value="Porphobilinogen deaminase, C-terminal domain"/>
    <property type="match status" value="1"/>
</dbReference>
<proteinExistence type="inferred from homology"/>
<dbReference type="HAMAP" id="MF_00260">
    <property type="entry name" value="Porphobil_deam"/>
    <property type="match status" value="1"/>
</dbReference>
<evidence type="ECO:0000256" key="2">
    <source>
        <dbReference type="ARBA" id="ARBA00004735"/>
    </source>
</evidence>
<gene>
    <name evidence="8" type="primary">hemC</name>
    <name evidence="11" type="ORF">SAMN06273572_105214</name>
</gene>
<evidence type="ECO:0000256" key="6">
    <source>
        <dbReference type="ARBA" id="ARBA00023244"/>
    </source>
</evidence>
<dbReference type="PANTHER" id="PTHR11557">
    <property type="entry name" value="PORPHOBILINOGEN DEAMINASE"/>
    <property type="match status" value="1"/>
</dbReference>
<comment type="subunit">
    <text evidence="4 8">Monomer.</text>
</comment>
<protein>
    <recommendedName>
        <fullName evidence="8">Porphobilinogen deaminase</fullName>
        <shortName evidence="8">PBG</shortName>
        <ecNumber evidence="8">2.5.1.61</ecNumber>
    </recommendedName>
    <alternativeName>
        <fullName evidence="8">Hydroxymethylbilane synthase</fullName>
        <shortName evidence="8">HMBS</shortName>
    </alternativeName>
    <alternativeName>
        <fullName evidence="8">Pre-uroporphyrinogen synthase</fullName>
    </alternativeName>
</protein>
<dbReference type="NCBIfam" id="TIGR00212">
    <property type="entry name" value="hemC"/>
    <property type="match status" value="1"/>
</dbReference>
<evidence type="ECO:0000256" key="4">
    <source>
        <dbReference type="ARBA" id="ARBA00011245"/>
    </source>
</evidence>
<name>A0A2C9CUB2_9RHOB</name>
<dbReference type="PIRSF" id="PIRSF001438">
    <property type="entry name" value="4pyrrol_synth_OHMeBilane_synth"/>
    <property type="match status" value="1"/>
</dbReference>
<dbReference type="Gene3D" id="3.40.190.10">
    <property type="entry name" value="Periplasmic binding protein-like II"/>
    <property type="match status" value="2"/>
</dbReference>
<dbReference type="SUPFAM" id="SSF53850">
    <property type="entry name" value="Periplasmic binding protein-like II"/>
    <property type="match status" value="1"/>
</dbReference>
<comment type="pathway">
    <text evidence="2">Porphyrin-containing compound metabolism; protoporphyrin-IX biosynthesis; coproporphyrinogen-III from 5-aminolevulinate: step 2/4.</text>
</comment>
<dbReference type="InterPro" id="IPR022417">
    <property type="entry name" value="Porphobilin_deaminase_N"/>
</dbReference>
<dbReference type="RefSeq" id="WP_097930692.1">
    <property type="nucleotide sequence ID" value="NZ_OCTN01000005.1"/>
</dbReference>
<dbReference type="OrthoDB" id="9810298at2"/>
<dbReference type="Proteomes" id="UP000220034">
    <property type="component" value="Unassembled WGS sequence"/>
</dbReference>
<comment type="miscellaneous">
    <text evidence="8">The porphobilinogen subunits are added to the dipyrromethane group.</text>
</comment>
<dbReference type="EC" id="2.5.1.61" evidence="8"/>
<dbReference type="PROSITE" id="PS00533">
    <property type="entry name" value="PORPHOBILINOGEN_DEAM"/>
    <property type="match status" value="1"/>
</dbReference>
<keyword evidence="6 8" id="KW-0627">Porphyrin biosynthesis</keyword>
<dbReference type="InterPro" id="IPR000860">
    <property type="entry name" value="HemC"/>
</dbReference>
<dbReference type="GO" id="GO:0005737">
    <property type="term" value="C:cytoplasm"/>
    <property type="evidence" value="ECO:0007669"/>
    <property type="project" value="UniProtKB-UniRule"/>
</dbReference>
<dbReference type="EMBL" id="OCTN01000005">
    <property type="protein sequence ID" value="SOH94790.1"/>
    <property type="molecule type" value="Genomic_DNA"/>
</dbReference>
<dbReference type="Pfam" id="PF03900">
    <property type="entry name" value="Porphobil_deamC"/>
    <property type="match status" value="1"/>
</dbReference>
<feature type="domain" description="Porphobilinogen deaminase N-terminal" evidence="9">
    <location>
        <begin position="10"/>
        <end position="217"/>
    </location>
</feature>
<reference evidence="12" key="1">
    <citation type="submission" date="2017-09" db="EMBL/GenBank/DDBJ databases">
        <authorList>
            <person name="Varghese N."/>
            <person name="Submissions S."/>
        </authorList>
    </citation>
    <scope>NUCLEOTIDE SEQUENCE [LARGE SCALE GENOMIC DNA]</scope>
    <source>
        <strain evidence="12">C7</strain>
    </source>
</reference>
<dbReference type="SUPFAM" id="SSF54782">
    <property type="entry name" value="Porphobilinogen deaminase (hydroxymethylbilane synthase), C-terminal domain"/>
    <property type="match status" value="1"/>
</dbReference>
<evidence type="ECO:0000259" key="9">
    <source>
        <dbReference type="Pfam" id="PF01379"/>
    </source>
</evidence>
<dbReference type="Pfam" id="PF01379">
    <property type="entry name" value="Porphobil_deam"/>
    <property type="match status" value="1"/>
</dbReference>
<dbReference type="InterPro" id="IPR022418">
    <property type="entry name" value="Porphobilinogen_deaminase_C"/>
</dbReference>
<sequence length="308" mass="32693">MTSPTPDTPLKIGTRGSPLALAQAHEVRARLAAAHGLAEDCFAITVIQTTGDAVQDRPLSEIGGKGLFTKEIEAALLDRRIDIAVHSTKDVANLLPDGLALTAFLPREDVRDSFISRDFASFDALPQGAVVGSSSIRRRAQMAAMRPDLNFVEFRGNVQTRLAKLDAGVAVATLLASAGLNRLGQTDLLNPIPPEVMLPAVAQGAISIEQRQDDALVSQMLAPLNHADSALVVAVERAFLAELDGSCRTPIAGLAELDGETVTLRGEILKMDGSAVHRDRWVGTRADAVEMGAEAGRELLRLAGPNFL</sequence>
<dbReference type="GO" id="GO:0006782">
    <property type="term" value="P:protoporphyrinogen IX biosynthetic process"/>
    <property type="evidence" value="ECO:0007669"/>
    <property type="project" value="UniProtKB-UniRule"/>
</dbReference>
<comment type="function">
    <text evidence="1 8">Tetrapolymerization of the monopyrrole PBG into the hydroxymethylbilane pre-uroporphyrinogen in several discrete steps.</text>
</comment>
<evidence type="ECO:0000256" key="7">
    <source>
        <dbReference type="ARBA" id="ARBA00048169"/>
    </source>
</evidence>
<evidence type="ECO:0000256" key="5">
    <source>
        <dbReference type="ARBA" id="ARBA00022679"/>
    </source>
</evidence>
<dbReference type="InterPro" id="IPR022419">
    <property type="entry name" value="Porphobilin_deaminase_cofac_BS"/>
</dbReference>